<feature type="transmembrane region" description="Helical" evidence="5">
    <location>
        <begin position="465"/>
        <end position="492"/>
    </location>
</feature>
<dbReference type="PANTHER" id="PTHR11785">
    <property type="entry name" value="AMINO ACID TRANSPORTER"/>
    <property type="match status" value="1"/>
</dbReference>
<feature type="transmembrane region" description="Helical" evidence="5">
    <location>
        <begin position="137"/>
        <end position="159"/>
    </location>
</feature>
<dbReference type="GO" id="GO:0015179">
    <property type="term" value="F:L-amino acid transmembrane transporter activity"/>
    <property type="evidence" value="ECO:0007669"/>
    <property type="project" value="TreeGrafter"/>
</dbReference>
<proteinExistence type="predicted"/>
<dbReference type="Proteomes" id="UP000007756">
    <property type="component" value="Chromosome"/>
</dbReference>
<evidence type="ECO:0000313" key="6">
    <source>
        <dbReference type="EMBL" id="ADK87131.1"/>
    </source>
</evidence>
<sequence>MKQQKPKISFIAAMLIVIGSSIGAGIFFKSSTVLENSQASLVLAIFNWLVASVAVIAMALALIEIASVRNDNLSIISWVKVFNRRWLYHGCKNFMTYLYLPLTFFFMPLYFICSIQDGFRGLLGLETGAHFNTSVDWLIWLALALIITTYFLTIPPLYAKVGNIQNMVVSAVKFIPLVFVPIIGFIVAGTGNGELKNVKALVQPPQINGATASFTQLVQAGYGITRFTGIGAGMGSFISIAAIFFAYDGFYVTAGLQSEMREPKKTPWALFLGLLITTLFYLILAVALSINGGLFSGMEESMGKLFNNKRAGQIVFGVVNLMIGIGVLGIINGFALWAPRFVEDLLAQGDLPFWKQVQGRLNPNKPVVGVIYCLVLSLTVQVLFTVIGALAYLPTVADYKNYVNTEIDKLNSMQWLYSFSDLMATWTSLFTFAFIACAIFGAIVNRKTKQITIANPKRYFLPAAWIAVVVNCISVFVTIIEPFINLFLLFGYDETVAHTVLGNDFIELNELVIGRVMLIVVLVFFAIISFLPVYVEDQYHKRKFGSLANYQQYVQQHLAHSTING</sequence>
<evidence type="ECO:0000256" key="2">
    <source>
        <dbReference type="ARBA" id="ARBA00022692"/>
    </source>
</evidence>
<dbReference type="InterPro" id="IPR050598">
    <property type="entry name" value="AminoAcid_Transporter"/>
</dbReference>
<dbReference type="GO" id="GO:0016020">
    <property type="term" value="C:membrane"/>
    <property type="evidence" value="ECO:0007669"/>
    <property type="project" value="UniProtKB-SubCell"/>
</dbReference>
<dbReference type="eggNOG" id="COG0531">
    <property type="taxonomic scope" value="Bacteria"/>
</dbReference>
<evidence type="ECO:0000256" key="4">
    <source>
        <dbReference type="ARBA" id="ARBA00023136"/>
    </source>
</evidence>
<feature type="transmembrane region" description="Helical" evidence="5">
    <location>
        <begin position="40"/>
        <end position="63"/>
    </location>
</feature>
<feature type="transmembrane region" description="Helical" evidence="5">
    <location>
        <begin position="423"/>
        <end position="444"/>
    </location>
</feature>
<feature type="transmembrane region" description="Helical" evidence="5">
    <location>
        <begin position="370"/>
        <end position="393"/>
    </location>
</feature>
<keyword evidence="2 5" id="KW-0812">Transmembrane</keyword>
<dbReference type="EMBL" id="CP002077">
    <property type="protein sequence ID" value="ADK87131.1"/>
    <property type="molecule type" value="Genomic_DNA"/>
</dbReference>
<dbReference type="PATRIC" id="fig|722438.3.peg.343"/>
<keyword evidence="3 5" id="KW-1133">Transmembrane helix</keyword>
<dbReference type="Pfam" id="PF13520">
    <property type="entry name" value="AA_permease_2"/>
    <property type="match status" value="1"/>
</dbReference>
<dbReference type="AlphaFoldDB" id="A0A0H3DLH7"/>
<feature type="transmembrane region" description="Helical" evidence="5">
    <location>
        <begin position="171"/>
        <end position="191"/>
    </location>
</feature>
<evidence type="ECO:0000256" key="3">
    <source>
        <dbReference type="ARBA" id="ARBA00022989"/>
    </source>
</evidence>
<protein>
    <submittedName>
        <fullName evidence="6">Amino acid permease</fullName>
    </submittedName>
</protein>
<organism evidence="6 7">
    <name type="scientific">Mycoplasmoides pneumoniae (strain ATCC 15531 / DSM 23978 / CIP 103766 / NBRC 14401 / NCTC 10119 / FH)</name>
    <name type="common">Mycoplasma pneumoniae</name>
    <dbReference type="NCBI Taxonomy" id="722438"/>
    <lineage>
        <taxon>Bacteria</taxon>
        <taxon>Bacillati</taxon>
        <taxon>Mycoplasmatota</taxon>
        <taxon>Mycoplasmoidales</taxon>
        <taxon>Mycoplasmoidaceae</taxon>
        <taxon>Mycoplasmoides</taxon>
    </lineage>
</organism>
<reference evidence="6 7" key="1">
    <citation type="journal article" date="2010" name="Appl. Environ. Microbiol.">
        <title>Targeted chromosomal knockouts in Mycoplasma pneumoniae.</title>
        <authorList>
            <person name="Krishnakumar R."/>
            <person name="Assad-Garcia N."/>
            <person name="Benders G.A."/>
            <person name="Phan Q."/>
            <person name="Montague M.G."/>
            <person name="Glass J.I."/>
        </authorList>
    </citation>
    <scope>NUCLEOTIDE SEQUENCE [LARGE SCALE GENOMIC DNA]</scope>
    <source>
        <strain evidence="7">ATCC 15531 / DSM 22911 / NBRC 14401 / NCTC 10119 / FH</strain>
    </source>
</reference>
<gene>
    <name evidence="6" type="ordered locus">MPNE_0358</name>
</gene>
<dbReference type="PaxDb" id="722438-MPNE_0358"/>
<name>A0A0H3DLH7_MYCPB</name>
<evidence type="ECO:0000256" key="5">
    <source>
        <dbReference type="SAM" id="Phobius"/>
    </source>
</evidence>
<feature type="transmembrane region" description="Helical" evidence="5">
    <location>
        <begin position="268"/>
        <end position="294"/>
    </location>
</feature>
<dbReference type="KEGG" id="mpj:MPNE_0358"/>
<feature type="transmembrane region" description="Helical" evidence="5">
    <location>
        <begin position="512"/>
        <end position="535"/>
    </location>
</feature>
<dbReference type="HOGENOM" id="CLU_024309_0_0_14"/>
<accession>A0A0H3DLH7</accession>
<feature type="transmembrane region" description="Helical" evidence="5">
    <location>
        <begin position="314"/>
        <end position="338"/>
    </location>
</feature>
<dbReference type="RefSeq" id="WP_014325451.1">
    <property type="nucleotide sequence ID" value="NZ_CP010546.1"/>
</dbReference>
<keyword evidence="4 5" id="KW-0472">Membrane</keyword>
<feature type="transmembrane region" description="Helical" evidence="5">
    <location>
        <begin position="94"/>
        <end position="117"/>
    </location>
</feature>
<evidence type="ECO:0000256" key="1">
    <source>
        <dbReference type="ARBA" id="ARBA00004141"/>
    </source>
</evidence>
<dbReference type="Gene3D" id="1.20.1740.10">
    <property type="entry name" value="Amino acid/polyamine transporter I"/>
    <property type="match status" value="1"/>
</dbReference>
<dbReference type="STRING" id="722438.F539_01740"/>
<feature type="transmembrane region" description="Helical" evidence="5">
    <location>
        <begin position="7"/>
        <end position="28"/>
    </location>
</feature>
<dbReference type="GeneID" id="66609037"/>
<feature type="transmembrane region" description="Helical" evidence="5">
    <location>
        <begin position="227"/>
        <end position="247"/>
    </location>
</feature>
<dbReference type="PANTHER" id="PTHR11785:SF512">
    <property type="entry name" value="SOBREMESA, ISOFORM B"/>
    <property type="match status" value="1"/>
</dbReference>
<dbReference type="InterPro" id="IPR002293">
    <property type="entry name" value="AA/rel_permease1"/>
</dbReference>
<dbReference type="PIRSF" id="PIRSF006060">
    <property type="entry name" value="AA_transporter"/>
    <property type="match status" value="1"/>
</dbReference>
<comment type="subcellular location">
    <subcellularLocation>
        <location evidence="1">Membrane</location>
        <topology evidence="1">Multi-pass membrane protein</topology>
    </subcellularLocation>
</comment>
<evidence type="ECO:0000313" key="7">
    <source>
        <dbReference type="Proteomes" id="UP000007756"/>
    </source>
</evidence>